<organism evidence="1 2">
    <name type="scientific">Trachymyrmex cornetzi</name>
    <dbReference type="NCBI Taxonomy" id="471704"/>
    <lineage>
        <taxon>Eukaryota</taxon>
        <taxon>Metazoa</taxon>
        <taxon>Ecdysozoa</taxon>
        <taxon>Arthropoda</taxon>
        <taxon>Hexapoda</taxon>
        <taxon>Insecta</taxon>
        <taxon>Pterygota</taxon>
        <taxon>Neoptera</taxon>
        <taxon>Endopterygota</taxon>
        <taxon>Hymenoptera</taxon>
        <taxon>Apocrita</taxon>
        <taxon>Aculeata</taxon>
        <taxon>Formicoidea</taxon>
        <taxon>Formicidae</taxon>
        <taxon>Myrmicinae</taxon>
        <taxon>Trachymyrmex</taxon>
    </lineage>
</organism>
<gene>
    <name evidence="1" type="ORF">ALC57_01935</name>
</gene>
<dbReference type="CDD" id="cd09275">
    <property type="entry name" value="RNase_HI_RT_DIRS1"/>
    <property type="match status" value="1"/>
</dbReference>
<dbReference type="AlphaFoldDB" id="A0A195EL70"/>
<protein>
    <submittedName>
        <fullName evidence="1">Uncharacterized protein</fullName>
    </submittedName>
</protein>
<accession>A0A195EL70</accession>
<feature type="non-terminal residue" evidence="1">
    <location>
        <position position="1"/>
    </location>
</feature>
<dbReference type="PANTHER" id="PTHR33050">
    <property type="entry name" value="REVERSE TRANSCRIPTASE DOMAIN-CONTAINING PROTEIN"/>
    <property type="match status" value="1"/>
</dbReference>
<sequence length="205" mass="23687">GSVRYPTLSDIARDIWRWCETRNIYLFASYIASADNTIADRESRVTNLNTEWSLSTRAFNLLEKGFGPFDIDFFASAINTKNELYVSWLPDPGSWAIDAFTLSWTSFNFYAFPPFILIPKVLRKIVDERATGVLLVPWWPSQPWFPLFVHLLISEPLILPPSHSLLSSPLRKPHPEWMNLSLAAGRLSGDLSNPRRHHQWRWTLS</sequence>
<keyword evidence="2" id="KW-1185">Reference proteome</keyword>
<dbReference type="STRING" id="471704.A0A195EL70"/>
<dbReference type="InterPro" id="IPR052055">
    <property type="entry name" value="Hepadnavirus_pol/RT"/>
</dbReference>
<dbReference type="EMBL" id="KQ978747">
    <property type="protein sequence ID" value="KYN28682.1"/>
    <property type="molecule type" value="Genomic_DNA"/>
</dbReference>
<evidence type="ECO:0000313" key="1">
    <source>
        <dbReference type="EMBL" id="KYN28682.1"/>
    </source>
</evidence>
<dbReference type="PANTHER" id="PTHR33050:SF7">
    <property type="entry name" value="RIBONUCLEASE H"/>
    <property type="match status" value="1"/>
</dbReference>
<reference evidence="1 2" key="1">
    <citation type="submission" date="2015-09" db="EMBL/GenBank/DDBJ databases">
        <title>Trachymyrmex cornetzi WGS genome.</title>
        <authorList>
            <person name="Nygaard S."/>
            <person name="Hu H."/>
            <person name="Boomsma J."/>
            <person name="Zhang G."/>
        </authorList>
    </citation>
    <scope>NUCLEOTIDE SEQUENCE [LARGE SCALE GENOMIC DNA]</scope>
    <source>
        <strain evidence="1">Tcor2-1</strain>
        <tissue evidence="1">Whole body</tissue>
    </source>
</reference>
<evidence type="ECO:0000313" key="2">
    <source>
        <dbReference type="Proteomes" id="UP000078492"/>
    </source>
</evidence>
<name>A0A195EL70_9HYME</name>
<dbReference type="Proteomes" id="UP000078492">
    <property type="component" value="Unassembled WGS sequence"/>
</dbReference>
<proteinExistence type="predicted"/>